<accession>A0A6G9YBP9</accession>
<keyword evidence="1" id="KW-0732">Signal</keyword>
<dbReference type="Proteomes" id="UP000503540">
    <property type="component" value="Chromosome"/>
</dbReference>
<evidence type="ECO:0008006" key="4">
    <source>
        <dbReference type="Google" id="ProtNLM"/>
    </source>
</evidence>
<reference evidence="2 3" key="1">
    <citation type="journal article" date="2019" name="ACS Chem. Biol.">
        <title>Identification and Mobilization of a Cryptic Antibiotic Biosynthesis Gene Locus from a Human-Pathogenic Nocardia Isolate.</title>
        <authorList>
            <person name="Herisse M."/>
            <person name="Ishida K."/>
            <person name="Porter J.L."/>
            <person name="Howden B."/>
            <person name="Hertweck C."/>
            <person name="Stinear T.P."/>
            <person name="Pidot S.J."/>
        </authorList>
    </citation>
    <scope>NUCLEOTIDE SEQUENCE [LARGE SCALE GENOMIC DNA]</scope>
    <source>
        <strain evidence="2 3">AUSMDU00012717</strain>
    </source>
</reference>
<protein>
    <recommendedName>
        <fullName evidence="4">DUF4402 domain-containing protein</fullName>
    </recommendedName>
</protein>
<dbReference type="KEGG" id="nah:F5544_13355"/>
<evidence type="ECO:0000256" key="1">
    <source>
        <dbReference type="SAM" id="SignalP"/>
    </source>
</evidence>
<organism evidence="2 3">
    <name type="scientific">Nocardia arthritidis</name>
    <dbReference type="NCBI Taxonomy" id="228602"/>
    <lineage>
        <taxon>Bacteria</taxon>
        <taxon>Bacillati</taxon>
        <taxon>Actinomycetota</taxon>
        <taxon>Actinomycetes</taxon>
        <taxon>Mycobacteriales</taxon>
        <taxon>Nocardiaceae</taxon>
        <taxon>Nocardia</taxon>
    </lineage>
</organism>
<gene>
    <name evidence="2" type="ORF">F5544_13355</name>
</gene>
<feature type="signal peptide" evidence="1">
    <location>
        <begin position="1"/>
        <end position="28"/>
    </location>
</feature>
<sequence>MTTRLIRFAATTAMVAAAAVATTGQAAAAPASVSINGNMQVMGLSILHVDAQGQGDGPATGTYLATAQLGGMPLPVRVTGPVTCLRVEGDTVSLIYPITTSEPVMVFAPDSMAIQITVAKGRDGAPNMIGYGLPMPTNMFRDCQPGPTPMVFDGTIDIS</sequence>
<evidence type="ECO:0000313" key="2">
    <source>
        <dbReference type="EMBL" id="QIS10560.1"/>
    </source>
</evidence>
<dbReference type="AlphaFoldDB" id="A0A6G9YBP9"/>
<proteinExistence type="predicted"/>
<evidence type="ECO:0000313" key="3">
    <source>
        <dbReference type="Proteomes" id="UP000503540"/>
    </source>
</evidence>
<name>A0A6G9YBP9_9NOCA</name>
<feature type="chain" id="PRO_5026163327" description="DUF4402 domain-containing protein" evidence="1">
    <location>
        <begin position="29"/>
        <end position="159"/>
    </location>
</feature>
<dbReference type="EMBL" id="CP046172">
    <property type="protein sequence ID" value="QIS10560.1"/>
    <property type="molecule type" value="Genomic_DNA"/>
</dbReference>
<keyword evidence="3" id="KW-1185">Reference proteome</keyword>
<dbReference type="RefSeq" id="WP_238847230.1">
    <property type="nucleotide sequence ID" value="NZ_CP046172.1"/>
</dbReference>